<accession>A0A1B8GMK3</accession>
<dbReference type="GeneID" id="28838284"/>
<feature type="compositionally biased region" description="Low complexity" evidence="3">
    <location>
        <begin position="8"/>
        <end position="24"/>
    </location>
</feature>
<dbReference type="InterPro" id="IPR001680">
    <property type="entry name" value="WD40_rpt"/>
</dbReference>
<feature type="region of interest" description="Disordered" evidence="3">
    <location>
        <begin position="1"/>
        <end position="37"/>
    </location>
</feature>
<dbReference type="InterPro" id="IPR029058">
    <property type="entry name" value="AB_hydrolase_fold"/>
</dbReference>
<dbReference type="SUPFAM" id="SSF53474">
    <property type="entry name" value="alpha/beta-Hydrolases"/>
    <property type="match status" value="1"/>
</dbReference>
<dbReference type="Pfam" id="PF05057">
    <property type="entry name" value="DUF676"/>
    <property type="match status" value="1"/>
</dbReference>
<dbReference type="InterPro" id="IPR054471">
    <property type="entry name" value="GPIID_WHD"/>
</dbReference>
<evidence type="ECO:0000259" key="5">
    <source>
        <dbReference type="Pfam" id="PF22939"/>
    </source>
</evidence>
<feature type="domain" description="GPI inositol-deacylase winged helix" evidence="5">
    <location>
        <begin position="603"/>
        <end position="693"/>
    </location>
</feature>
<evidence type="ECO:0000313" key="7">
    <source>
        <dbReference type="EMBL" id="OBT97018.2"/>
    </source>
</evidence>
<dbReference type="PANTHER" id="PTHR10039:SF16">
    <property type="entry name" value="GPI INOSITOL-DEACYLASE"/>
    <property type="match status" value="1"/>
</dbReference>
<name>A0A1B8GMK3_9PEZI</name>
<dbReference type="Proteomes" id="UP000091956">
    <property type="component" value="Unassembled WGS sequence"/>
</dbReference>
<feature type="domain" description="DUF676" evidence="4">
    <location>
        <begin position="60"/>
        <end position="186"/>
    </location>
</feature>
<dbReference type="EMBL" id="KV460224">
    <property type="protein sequence ID" value="OBT97018.2"/>
    <property type="molecule type" value="Genomic_DNA"/>
</dbReference>
<dbReference type="RefSeq" id="XP_059319731.1">
    <property type="nucleotide sequence ID" value="XM_059463652.1"/>
</dbReference>
<keyword evidence="2" id="KW-0677">Repeat</keyword>
<dbReference type="Pfam" id="PF22939">
    <property type="entry name" value="WHD_GPIID"/>
    <property type="match status" value="1"/>
</dbReference>
<dbReference type="SUPFAM" id="SSF82171">
    <property type="entry name" value="DPP6 N-terminal domain-like"/>
    <property type="match status" value="1"/>
</dbReference>
<dbReference type="InterPro" id="IPR036322">
    <property type="entry name" value="WD40_repeat_dom_sf"/>
</dbReference>
<evidence type="ECO:0000256" key="1">
    <source>
        <dbReference type="ARBA" id="ARBA00007920"/>
    </source>
</evidence>
<reference evidence="8" key="2">
    <citation type="journal article" date="2018" name="Nat. Commun.">
        <title>Extreme sensitivity to ultraviolet light in the fungal pathogen causing white-nose syndrome of bats.</title>
        <authorList>
            <person name="Palmer J.M."/>
            <person name="Drees K.P."/>
            <person name="Foster J.T."/>
            <person name="Lindner D.L."/>
        </authorList>
    </citation>
    <scope>NUCLEOTIDE SEQUENCE [LARGE SCALE GENOMIC DNA]</scope>
    <source>
        <strain evidence="8">UAMH 10579</strain>
    </source>
</reference>
<dbReference type="InterPro" id="IPR015943">
    <property type="entry name" value="WD40/YVTN_repeat-like_dom_sf"/>
</dbReference>
<dbReference type="InterPro" id="IPR007751">
    <property type="entry name" value="DUF676_lipase-like"/>
</dbReference>
<evidence type="ECO:0000259" key="6">
    <source>
        <dbReference type="Pfam" id="PF24883"/>
    </source>
</evidence>
<protein>
    <submittedName>
        <fullName evidence="7">Uncharacterized protein</fullName>
    </submittedName>
</protein>
<dbReference type="PANTHER" id="PTHR10039">
    <property type="entry name" value="AMELOGENIN"/>
    <property type="match status" value="1"/>
</dbReference>
<dbReference type="SUPFAM" id="SSF50978">
    <property type="entry name" value="WD40 repeat-like"/>
    <property type="match status" value="1"/>
</dbReference>
<evidence type="ECO:0000259" key="4">
    <source>
        <dbReference type="Pfam" id="PF05057"/>
    </source>
</evidence>
<evidence type="ECO:0000256" key="2">
    <source>
        <dbReference type="ARBA" id="ARBA00022737"/>
    </source>
</evidence>
<organism evidence="7 8">
    <name type="scientific">Pseudogymnoascus verrucosus</name>
    <dbReference type="NCBI Taxonomy" id="342668"/>
    <lineage>
        <taxon>Eukaryota</taxon>
        <taxon>Fungi</taxon>
        <taxon>Dikarya</taxon>
        <taxon>Ascomycota</taxon>
        <taxon>Pezizomycotina</taxon>
        <taxon>Leotiomycetes</taxon>
        <taxon>Thelebolales</taxon>
        <taxon>Thelebolaceae</taxon>
        <taxon>Pseudogymnoascus</taxon>
    </lineage>
</organism>
<comment type="similarity">
    <text evidence="1">Belongs to the putative lipase ROG1 family.</text>
</comment>
<dbReference type="Pfam" id="PF24883">
    <property type="entry name" value="NPHP3_N"/>
    <property type="match status" value="1"/>
</dbReference>
<dbReference type="Gene3D" id="3.40.50.300">
    <property type="entry name" value="P-loop containing nucleotide triphosphate hydrolases"/>
    <property type="match status" value="1"/>
</dbReference>
<gene>
    <name evidence="7" type="ORF">VE01_04898</name>
</gene>
<dbReference type="InterPro" id="IPR027417">
    <property type="entry name" value="P-loop_NTPase"/>
</dbReference>
<proteinExistence type="inferred from homology"/>
<evidence type="ECO:0000256" key="3">
    <source>
        <dbReference type="SAM" id="MobiDB-lite"/>
    </source>
</evidence>
<feature type="domain" description="Nephrocystin 3-like N-terminal" evidence="6">
    <location>
        <begin position="342"/>
        <end position="501"/>
    </location>
</feature>
<dbReference type="Gene3D" id="2.130.10.10">
    <property type="entry name" value="YVTN repeat-like/Quinoprotein amine dehydrogenase"/>
    <property type="match status" value="3"/>
</dbReference>
<keyword evidence="8" id="KW-1185">Reference proteome</keyword>
<dbReference type="InterPro" id="IPR056884">
    <property type="entry name" value="NPHP3-like_N"/>
</dbReference>
<evidence type="ECO:0000313" key="8">
    <source>
        <dbReference type="Proteomes" id="UP000091956"/>
    </source>
</evidence>
<dbReference type="SMART" id="SM00320">
    <property type="entry name" value="WD40"/>
    <property type="match status" value="4"/>
</dbReference>
<dbReference type="Gene3D" id="3.40.50.1820">
    <property type="entry name" value="alpha/beta hydrolase"/>
    <property type="match status" value="1"/>
</dbReference>
<reference evidence="7 8" key="1">
    <citation type="submission" date="2016-03" db="EMBL/GenBank/DDBJ databases">
        <title>Comparative genomics of Pseudogymnoascus destructans, the fungus causing white-nose syndrome of bats.</title>
        <authorList>
            <person name="Palmer J.M."/>
            <person name="Drees K.P."/>
            <person name="Foster J.T."/>
            <person name="Lindner D.L."/>
        </authorList>
    </citation>
    <scope>NUCLEOTIDE SEQUENCE [LARGE SCALE GENOMIC DNA]</scope>
    <source>
        <strain evidence="7 8">UAMH 10579</strain>
    </source>
</reference>
<sequence length="1573" mass="174863">MDLKSHPTSSSSSTSRSLLSSTRSWLPGGGENQKAEDTIGPLGLNTLYVPSSIPANADLIFVHGLGGGSRKTWTKPNDPSTYWPKEWLPNDQDMQDVRIHSFGYDSNWGKKSNLGIHDFASALLSSILHCPSIPQDTKAPIVFVGHSMGGLVIKRAYLLARAKNEFASLVSRIQGILFLATPHRGADCAQLLSKVLNLMGGKRGYVNDLNRDSTALHSINDEFPDCCQDLLLYSFYETIATSFAVTKSVIVGRDLATMGYANERRAYIHANHRGICKYDSQKDPGYLTVRNALASVLSILRDRFGSSKEEFDTDRRQLDDLLGVSDAPEDDFISADSHRMEGSVEWLIMKENFQEWIHNAISPIYSITAKPATGKTILSGKVIAYLRKLKKQCSFYFFRYDTKEKANVTSFLLSMAWQMANSDKRILTTCLNILEKDKNLKSDYRTIWRKLFLEGIFKILCEEVHYWVIDALDESNNEAEIISLLIKTAEVSFIHILITSRNRFEPRQSLGESKVSVISEPILEEDSKSDITMYLRANMDALPSVDRDGQQSIVRQILEKSRGCFLWVSIVVQELRNIHTSTDKQRILDEVPTDMNELYARILDIMSKATYGKELAKAIITWTVCSIRPLKVPELHEALQLDLKVTIDDLENSIRSCCGQLVYIDTNGHVQITHLTARQFLLDAGTDSEFSVNEKEGHRRLLLTGLQFLNRDPIKGLRNRRSNISTIAREDSAFINYASNSLCEHISHASSTDRDVLLAVAAFFKSRSVLHWIEYIAKHSDQQRLVEAGKALGTFLQEIPVQASSTSAEVALLSSWATDLVRLVMQFGKNLEQYPGSIYHLIPPFCPSETALRKQFGSSARSITVRGLRAETWDDCLATVIDMLEKYSSIACSKSQFSVGCFSGKIFIFKQTTCQKIATLQHGEPVRILIFGEVKNILVSAGSKSICVWDLSSNTKLHMFEAPQQCMALSLDDEDRLLLGALKDHRLNFWDLDAGGPSVPVEWTRGLEAMTIQVYRRPTTAAFGIDCGLLAVIYKGQDILLWNLDTDSFEALYSRESGKIAESLGRPYGSSGVRCLVFGNASNANLLACAYTDGELVLFDTSIGEVKERIVAFAHVLACSPDGRMLATADPAGTIQLFSLETLQLIYRIGSVEPGLQDLTFSLDGLRLLDIRGSRCRVWDLADLVTAATDESGCAADDANTTGGVTPDPSENSILITSIACDDIGESFFVGKEDGSVHAYAIGSGLHTGELFHHAHGVSIYFLRFEAESQTLISVDSSSRTMIHKLIRRGHSLSATQVLFDYRTHVAVRQVVCQPGLQRILISSAQSDMLWSISPDDNNILATADYEDREPCRWTNHPHNRDQLIVITHLKAHIYDWRTLQRLTVEAGIELQGKILPELSIQSVSPCFDGTALATMFSKPNQPHSKSKLIVWNILDFTPESTSATPDPSYRTLSNNVEVLIGNTCAISGQSQRLIFLGVGQWVCAVDMEAAKTNSFVRHFFFPADWLTTRKDLDLTMKVTKNGDLLLIKDDEVAVVRRGLLTPEFVEGGGNTGSSTPSTGISALTRRVRRVGL</sequence>